<dbReference type="AlphaFoldDB" id="A0A8T2LLB8"/>
<accession>A0A8T2LLB8</accession>
<sequence>MTELRPELHAAALGVSAATARKQRLMGAEERAPPPLVHCFVCGSGVTPGKELRLPVSARGREGGPCFPFLQGQEPAPGARDVGPDGHALACAVCHCFLREQWNAFERTRTPLDKRVYWLKRPHQCDSRRLSRDWGAARDPDAAGGLGGGDGSESSSLSESENEQDLEDGVCSVSARAHASMDGVGKFGPRNRSGTVLMNHDGHASHSTGTSSSVNSISKQLLFDADVDDATVASSGRVVAADIISTEVSMASEEEEHRGGRGHRCSCYVCGRRLPPGARFEVSVQKQERATGEPFFPFLWLHTPPPGAMPLSPRGRTLVCASCHSSLLQQWQAFELADVPVLQRLYVVPLDTGNADPLSPTLGTVDGAGSERNISKIRPVAHPIVPMTPPRPTREACYLCGRDCGRDIRVAYARAGVGKARGAMYFPFINMLPCPPDAQGIRDGQVHCCTTCHSILEDIWAAYRLCLSEELITSVSTFLGRYHQATGGGGVQASPGGSVRITAATTAGHTSICYLCGAELSPHTEYQLRVNPPGRCADREPFFPFLTVHPPAPRARPADATGLVSACALCYHDLLGQWAQHEGSGPGQGPSSSPWSRQYSCDSFVCFFCRREKRRPLGLRAVTVARLPVFLYAPRVGRTLVVDDGKQLTIGSCGECKAMVLAGQNLKQDGGVDRGVAAGKQKSSTVEVFAGSKKEEDVGQRTGALKEVSRHDHSQSAKVAVISTSSQSCTEQEDQSPSSESNNSI</sequence>
<feature type="compositionally biased region" description="Basic and acidic residues" evidence="1">
    <location>
        <begin position="129"/>
        <end position="141"/>
    </location>
</feature>
<dbReference type="EMBL" id="JAICCE010000009">
    <property type="protein sequence ID" value="KAG9272938.1"/>
    <property type="molecule type" value="Genomic_DNA"/>
</dbReference>
<reference evidence="2 3" key="1">
    <citation type="submission" date="2021-07" db="EMBL/GenBank/DDBJ databases">
        <authorList>
            <person name="Imarazene B."/>
            <person name="Zahm M."/>
            <person name="Klopp C."/>
            <person name="Cabau C."/>
            <person name="Beille S."/>
            <person name="Jouanno E."/>
            <person name="Castinel A."/>
            <person name="Lluch J."/>
            <person name="Gil L."/>
            <person name="Kuchtly C."/>
            <person name="Lopez Roques C."/>
            <person name="Donnadieu C."/>
            <person name="Parrinello H."/>
            <person name="Journot L."/>
            <person name="Du K."/>
            <person name="Schartl M."/>
            <person name="Retaux S."/>
            <person name="Guiguen Y."/>
        </authorList>
    </citation>
    <scope>NUCLEOTIDE SEQUENCE [LARGE SCALE GENOMIC DNA]</scope>
    <source>
        <strain evidence="2">Pach_M1</strain>
        <tissue evidence="2">Testis</tissue>
    </source>
</reference>
<dbReference type="Proteomes" id="UP000752171">
    <property type="component" value="Unassembled WGS sequence"/>
</dbReference>
<protein>
    <submittedName>
        <fullName evidence="2">Genetic suppressor element 1 isoform X1</fullName>
    </submittedName>
</protein>
<name>A0A8T2LLB8_ASTMX</name>
<evidence type="ECO:0000256" key="1">
    <source>
        <dbReference type="SAM" id="MobiDB-lite"/>
    </source>
</evidence>
<organism evidence="2 3">
    <name type="scientific">Astyanax mexicanus</name>
    <name type="common">Blind cave fish</name>
    <name type="synonym">Astyanax fasciatus mexicanus</name>
    <dbReference type="NCBI Taxonomy" id="7994"/>
    <lineage>
        <taxon>Eukaryota</taxon>
        <taxon>Metazoa</taxon>
        <taxon>Chordata</taxon>
        <taxon>Craniata</taxon>
        <taxon>Vertebrata</taxon>
        <taxon>Euteleostomi</taxon>
        <taxon>Actinopterygii</taxon>
        <taxon>Neopterygii</taxon>
        <taxon>Teleostei</taxon>
        <taxon>Ostariophysi</taxon>
        <taxon>Characiformes</taxon>
        <taxon>Characoidei</taxon>
        <taxon>Acestrorhamphidae</taxon>
        <taxon>Acestrorhamphinae</taxon>
        <taxon>Astyanax</taxon>
    </lineage>
</organism>
<evidence type="ECO:0000313" key="2">
    <source>
        <dbReference type="EMBL" id="KAG9272938.1"/>
    </source>
</evidence>
<feature type="region of interest" description="Disordered" evidence="1">
    <location>
        <begin position="129"/>
        <end position="170"/>
    </location>
</feature>
<dbReference type="PANTHER" id="PTHR40240:SF1">
    <property type="entry name" value="PLEXUS, ISOFORM A"/>
    <property type="match status" value="1"/>
</dbReference>
<gene>
    <name evidence="2" type="ORF">AMEX_G12019</name>
</gene>
<feature type="compositionally biased region" description="Polar residues" evidence="1">
    <location>
        <begin position="722"/>
        <end position="745"/>
    </location>
</feature>
<feature type="region of interest" description="Disordered" evidence="1">
    <location>
        <begin position="688"/>
        <end position="745"/>
    </location>
</feature>
<proteinExistence type="predicted"/>
<dbReference type="PANTHER" id="PTHR40240">
    <property type="entry name" value="PLEXUS, ISOFORM A"/>
    <property type="match status" value="1"/>
</dbReference>
<comment type="caution">
    <text evidence="2">The sequence shown here is derived from an EMBL/GenBank/DDBJ whole genome shotgun (WGS) entry which is preliminary data.</text>
</comment>
<evidence type="ECO:0000313" key="3">
    <source>
        <dbReference type="Proteomes" id="UP000752171"/>
    </source>
</evidence>